<accession>A0A8J7PCJ3</accession>
<feature type="transmembrane region" description="Helical" evidence="7">
    <location>
        <begin position="350"/>
        <end position="371"/>
    </location>
</feature>
<evidence type="ECO:0000259" key="8">
    <source>
        <dbReference type="PROSITE" id="PS50011"/>
    </source>
</evidence>
<name>A0A8J7PCJ3_9BACT</name>
<keyword evidence="5 6" id="KW-0067">ATP-binding</keyword>
<gene>
    <name evidence="9" type="ORF">J0M35_09105</name>
</gene>
<evidence type="ECO:0000256" key="6">
    <source>
        <dbReference type="PROSITE-ProRule" id="PRU10141"/>
    </source>
</evidence>
<keyword evidence="4 9" id="KW-0418">Kinase</keyword>
<dbReference type="CDD" id="cd14014">
    <property type="entry name" value="STKc_PknB_like"/>
    <property type="match status" value="1"/>
</dbReference>
<dbReference type="PANTHER" id="PTHR43289:SF6">
    <property type="entry name" value="SERINE_THREONINE-PROTEIN KINASE NEKL-3"/>
    <property type="match status" value="1"/>
</dbReference>
<dbReference type="SUPFAM" id="SSF52047">
    <property type="entry name" value="RNI-like"/>
    <property type="match status" value="1"/>
</dbReference>
<sequence length="695" mass="78484">MSGRLVYLPGVVVGNDYILNDLLGRGGMGVVFSATHRIMGKKFALKLLAPELMTAENWQRFQREARALSRLSHPSIVQIYNMGIDRETTPFYVMELLEGEPLSQILKTNGPLREKDALACFTAIAEALAAAHKQKIIHRDIKPANIVVSRDKAGKVVFKLVDFGLARLMDEKEKILLNDEERNNQALTALGQVFGSPFYMSPEQCRGVELDSRTDIYSFGCSLFEALTAHVPLAGETPYETFILHQSKVPPKLSTVFPEGKFSEGIELAVEKMLAKSPSMRYQSMDEILHDFARLRAGRAILDQTKESGASAGEKLYQASSQAFFEPSESASSSDDQVIRRVEAFVSRAIFRNFLVALVIIPLLFAAFYVLKPISDKPTNKVSDQFLVPLGPENGIDRERAKALEGAELDRNFHKSSNQVGQKPFSLDVKRLGGGLATLTWNIDNNAPRTICSVSDKYADRQKELGNSIIQKEVHFPVRIVFRPGDSGVEFLKVFRKREVGDLEVRGVEGSVQWKQLFEQLNQWPELQVLHFRDCTVDQAFYDFLSKRNLYLLELYGGNIDLIRIAQMPSFKNVRNFFLVNSQTKTPKEPPPELVLALNKSTKIRQVKFIFSALTMKQLKEIMANPNVFILEVKGLTWSDADLRWILRLRETRLTSLRLLKSDLSRSQIKLVESKVKRSPQDGQMIKLVELVEPK</sequence>
<dbReference type="SUPFAM" id="SSF56112">
    <property type="entry name" value="Protein kinase-like (PK-like)"/>
    <property type="match status" value="1"/>
</dbReference>
<evidence type="ECO:0000256" key="1">
    <source>
        <dbReference type="ARBA" id="ARBA00012513"/>
    </source>
</evidence>
<comment type="caution">
    <text evidence="9">The sequence shown here is derived from an EMBL/GenBank/DDBJ whole genome shotgun (WGS) entry which is preliminary data.</text>
</comment>
<dbReference type="InterPro" id="IPR000719">
    <property type="entry name" value="Prot_kinase_dom"/>
</dbReference>
<dbReference type="Pfam" id="PF00069">
    <property type="entry name" value="Pkinase"/>
    <property type="match status" value="1"/>
</dbReference>
<dbReference type="InterPro" id="IPR017441">
    <property type="entry name" value="Protein_kinase_ATP_BS"/>
</dbReference>
<dbReference type="GO" id="GO:0004674">
    <property type="term" value="F:protein serine/threonine kinase activity"/>
    <property type="evidence" value="ECO:0007669"/>
    <property type="project" value="UniProtKB-KW"/>
</dbReference>
<feature type="binding site" evidence="6">
    <location>
        <position position="46"/>
    </location>
    <ligand>
        <name>ATP</name>
        <dbReference type="ChEBI" id="CHEBI:30616"/>
    </ligand>
</feature>
<dbReference type="PANTHER" id="PTHR43289">
    <property type="entry name" value="MITOGEN-ACTIVATED PROTEIN KINASE KINASE KINASE 20-RELATED"/>
    <property type="match status" value="1"/>
</dbReference>
<dbReference type="Proteomes" id="UP000664277">
    <property type="component" value="Unassembled WGS sequence"/>
</dbReference>
<dbReference type="PROSITE" id="PS00108">
    <property type="entry name" value="PROTEIN_KINASE_ST"/>
    <property type="match status" value="1"/>
</dbReference>
<keyword evidence="7" id="KW-0472">Membrane</keyword>
<reference evidence="9" key="1">
    <citation type="submission" date="2021-02" db="EMBL/GenBank/DDBJ databases">
        <title>Genome-Resolved Metagenomics of a Microbial Community Performing Photosynthetic Biological Nutrient Removal.</title>
        <authorList>
            <person name="Mcdaniel E.A."/>
        </authorList>
    </citation>
    <scope>NUCLEOTIDE SEQUENCE</scope>
    <source>
        <strain evidence="9">UWPOB_OBS1</strain>
    </source>
</reference>
<keyword evidence="7" id="KW-1133">Transmembrane helix</keyword>
<evidence type="ECO:0000313" key="10">
    <source>
        <dbReference type="Proteomes" id="UP000664277"/>
    </source>
</evidence>
<dbReference type="InterPro" id="IPR011009">
    <property type="entry name" value="Kinase-like_dom_sf"/>
</dbReference>
<dbReference type="EMBL" id="JAFLCK010000011">
    <property type="protein sequence ID" value="MBN8660506.1"/>
    <property type="molecule type" value="Genomic_DNA"/>
</dbReference>
<evidence type="ECO:0000256" key="4">
    <source>
        <dbReference type="ARBA" id="ARBA00022777"/>
    </source>
</evidence>
<dbReference type="EC" id="2.7.11.1" evidence="1"/>
<dbReference type="Gene3D" id="1.10.510.10">
    <property type="entry name" value="Transferase(Phosphotransferase) domain 1"/>
    <property type="match status" value="1"/>
</dbReference>
<evidence type="ECO:0000256" key="2">
    <source>
        <dbReference type="ARBA" id="ARBA00022679"/>
    </source>
</evidence>
<dbReference type="GO" id="GO:0005524">
    <property type="term" value="F:ATP binding"/>
    <property type="evidence" value="ECO:0007669"/>
    <property type="project" value="UniProtKB-UniRule"/>
</dbReference>
<evidence type="ECO:0000256" key="3">
    <source>
        <dbReference type="ARBA" id="ARBA00022741"/>
    </source>
</evidence>
<evidence type="ECO:0000256" key="5">
    <source>
        <dbReference type="ARBA" id="ARBA00022840"/>
    </source>
</evidence>
<dbReference type="AlphaFoldDB" id="A0A8J7PCJ3"/>
<feature type="domain" description="Protein kinase" evidence="8">
    <location>
        <begin position="17"/>
        <end position="293"/>
    </location>
</feature>
<evidence type="ECO:0000313" key="9">
    <source>
        <dbReference type="EMBL" id="MBN8660506.1"/>
    </source>
</evidence>
<protein>
    <recommendedName>
        <fullName evidence="1">non-specific serine/threonine protein kinase</fullName>
        <ecNumber evidence="1">2.7.11.1</ecNumber>
    </recommendedName>
</protein>
<proteinExistence type="predicted"/>
<keyword evidence="9" id="KW-0723">Serine/threonine-protein kinase</keyword>
<dbReference type="InterPro" id="IPR008271">
    <property type="entry name" value="Ser/Thr_kinase_AS"/>
</dbReference>
<dbReference type="Gene3D" id="3.30.200.20">
    <property type="entry name" value="Phosphorylase Kinase, domain 1"/>
    <property type="match status" value="1"/>
</dbReference>
<keyword evidence="3 6" id="KW-0547">Nucleotide-binding</keyword>
<organism evidence="9 10">
    <name type="scientific">Candidatus Obscuribacter phosphatis</name>
    <dbReference type="NCBI Taxonomy" id="1906157"/>
    <lineage>
        <taxon>Bacteria</taxon>
        <taxon>Bacillati</taxon>
        <taxon>Candidatus Melainabacteria</taxon>
        <taxon>Candidatus Obscuribacterales</taxon>
        <taxon>Candidatus Obscuribacteraceae</taxon>
        <taxon>Candidatus Obscuribacter</taxon>
    </lineage>
</organism>
<dbReference type="PROSITE" id="PS00107">
    <property type="entry name" value="PROTEIN_KINASE_ATP"/>
    <property type="match status" value="1"/>
</dbReference>
<dbReference type="PROSITE" id="PS50011">
    <property type="entry name" value="PROTEIN_KINASE_DOM"/>
    <property type="match status" value="1"/>
</dbReference>
<keyword evidence="7" id="KW-0812">Transmembrane</keyword>
<dbReference type="SMART" id="SM00220">
    <property type="entry name" value="S_TKc"/>
    <property type="match status" value="1"/>
</dbReference>
<keyword evidence="2" id="KW-0808">Transferase</keyword>
<evidence type="ECO:0000256" key="7">
    <source>
        <dbReference type="SAM" id="Phobius"/>
    </source>
</evidence>